<dbReference type="InterPro" id="IPR021939">
    <property type="entry name" value="KN_motif"/>
</dbReference>
<feature type="repeat" description="ANK" evidence="5">
    <location>
        <begin position="983"/>
        <end position="1015"/>
    </location>
</feature>
<keyword evidence="3 5" id="KW-0040">ANK repeat</keyword>
<evidence type="ECO:0008006" key="10">
    <source>
        <dbReference type="Google" id="ProtNLM"/>
    </source>
</evidence>
<feature type="region of interest" description="Disordered" evidence="7">
    <location>
        <begin position="708"/>
        <end position="789"/>
    </location>
</feature>
<sequence length="1082" mass="120000">MERTNETNQLYKTAGGNEKKLPYSVETPYGFHLDLDFLKYVDDIEKGKTIKKIHISRKSKQSKFSTLPRNFSVPDNESRVHTSSASQSGTTNGRPSISVRETVEVKGQGSLPSTVSSQNLQHLQELNYRRKTNTVEASSQADIILHDGFITLNGRPNLFRASSMPAALPYDKNADEPNLCSTFCQYPVTCQPCGGNSIKENDFGPVESCDWELAQHKEQINMKEQINEALQRIKELEEQVKTIPELNQQILLLTEEKLELSNQLKTYQEMKAANQLQLKYQLQAYREMEEQVKTIPALNKQILLLTGEKLQLTNQLQAHQKLKTTLLNKETLTDIAEINSLNSVTETSSMLTVQDLEPLNVENQRSEGIELSISESEPHNSANSEIKNIEPSLAKHNVNLQPLLNVSLQHMVAKALRQKASNLEEKLNEKTEALEETKRLLQQQNDEIEARGRHIQDLERTITILEEHTKESQLIKQPELQYCDISVNTVPWQAKADLQMCDKEISVNITPGTQSIGCGEFDVNKIISPTNELLCKLCGMSSVTQASLSSSDKDPDIDVVNENITGTNSETHIEAILSDDTELKIEESIHDCELASDVYTAQSSATVSTVENPLQGGLSMTNDNSKFAPANDTPKKQPATKEQNTSPPDATVGQYVKKIQELIHEQWTCLEHGYPELANAIRQPASKISSIQNQLVNSLNLLSSVYTSQTSSDEENVKTKYKETETSPTTSLKSIMKKKGHGSHARGNGAKKNLQFVGVNGGYETTSSEEGSSSEGCPDSDTERTCDRSEEKYVEAASKHLQAATEMTKCRKALDHIQYELQDSTTECPPERCKLKEDFLHRCQLLSNHLSEISATPDKELRETLSIVCKEWFRLSSQKSSRSPVVEAYLKEFSSISPQLLKKVLNMADGNGNTALHYSVSHSNFSIVKLLLDTGVCDVNHQNKAGYTAVMLTPLASAETDEDMNVVLALLKKGDVNTRASKGGQTALMLGVSHGRSDMVQVLLSCGALVNLQDDDGNSALMIACQHGHVEIVRLLLSQPECDITLKDKVGNSAQSIVSKSAHSNIAELLRTHAEARNPPAF</sequence>
<dbReference type="SMART" id="SM00248">
    <property type="entry name" value="ANK"/>
    <property type="match status" value="4"/>
</dbReference>
<dbReference type="Proteomes" id="UP001066276">
    <property type="component" value="Chromosome 4_1"/>
</dbReference>
<dbReference type="PROSITE" id="PS50297">
    <property type="entry name" value="ANK_REP_REGION"/>
    <property type="match status" value="3"/>
</dbReference>
<dbReference type="Pfam" id="PF00023">
    <property type="entry name" value="Ank"/>
    <property type="match status" value="1"/>
</dbReference>
<evidence type="ECO:0000256" key="6">
    <source>
        <dbReference type="SAM" id="Coils"/>
    </source>
</evidence>
<evidence type="ECO:0000256" key="2">
    <source>
        <dbReference type="ARBA" id="ARBA00022737"/>
    </source>
</evidence>
<dbReference type="GO" id="GO:0005856">
    <property type="term" value="C:cytoskeleton"/>
    <property type="evidence" value="ECO:0007669"/>
    <property type="project" value="TreeGrafter"/>
</dbReference>
<feature type="region of interest" description="Disordered" evidence="7">
    <location>
        <begin position="612"/>
        <end position="650"/>
    </location>
</feature>
<dbReference type="FunFam" id="1.25.40.20:FF:000017">
    <property type="entry name" value="KN motif and ankyrin repeat domain-containing protein 1"/>
    <property type="match status" value="1"/>
</dbReference>
<dbReference type="Pfam" id="PF12796">
    <property type="entry name" value="Ank_2"/>
    <property type="match status" value="1"/>
</dbReference>
<dbReference type="EMBL" id="JANPWB010000007">
    <property type="protein sequence ID" value="KAJ1170520.1"/>
    <property type="molecule type" value="Genomic_DNA"/>
</dbReference>
<dbReference type="AlphaFoldDB" id="A0AAV7T2R2"/>
<organism evidence="8 9">
    <name type="scientific">Pleurodeles waltl</name>
    <name type="common">Iberian ribbed newt</name>
    <dbReference type="NCBI Taxonomy" id="8319"/>
    <lineage>
        <taxon>Eukaryota</taxon>
        <taxon>Metazoa</taxon>
        <taxon>Chordata</taxon>
        <taxon>Craniata</taxon>
        <taxon>Vertebrata</taxon>
        <taxon>Euteleostomi</taxon>
        <taxon>Amphibia</taxon>
        <taxon>Batrachia</taxon>
        <taxon>Caudata</taxon>
        <taxon>Salamandroidea</taxon>
        <taxon>Salamandridae</taxon>
        <taxon>Pleurodelinae</taxon>
        <taxon>Pleurodeles</taxon>
    </lineage>
</organism>
<dbReference type="InterPro" id="IPR036770">
    <property type="entry name" value="Ankyrin_rpt-contain_sf"/>
</dbReference>
<dbReference type="PANTHER" id="PTHR24168:SF24">
    <property type="entry name" value="KN MOTIF AND ANKYRIN REPEAT DOMAIN-CONTAINING PROTEIN 4"/>
    <property type="match status" value="1"/>
</dbReference>
<comment type="caution">
    <text evidence="8">The sequence shown here is derived from an EMBL/GenBank/DDBJ whole genome shotgun (WGS) entry which is preliminary data.</text>
</comment>
<dbReference type="InterPro" id="IPR002110">
    <property type="entry name" value="Ankyrin_rpt"/>
</dbReference>
<dbReference type="SUPFAM" id="SSF48403">
    <property type="entry name" value="Ankyrin repeat"/>
    <property type="match status" value="1"/>
</dbReference>
<feature type="compositionally biased region" description="Polar residues" evidence="7">
    <location>
        <begin position="64"/>
        <end position="95"/>
    </location>
</feature>
<evidence type="ECO:0000256" key="5">
    <source>
        <dbReference type="PROSITE-ProRule" id="PRU00023"/>
    </source>
</evidence>
<dbReference type="PROSITE" id="PS50088">
    <property type="entry name" value="ANK_REPEAT"/>
    <property type="match status" value="3"/>
</dbReference>
<keyword evidence="1" id="KW-0597">Phosphoprotein</keyword>
<evidence type="ECO:0000313" key="9">
    <source>
        <dbReference type="Proteomes" id="UP001066276"/>
    </source>
</evidence>
<feature type="coiled-coil region" evidence="6">
    <location>
        <begin position="413"/>
        <end position="461"/>
    </location>
</feature>
<dbReference type="Pfam" id="PF12075">
    <property type="entry name" value="KN_motif"/>
    <property type="match status" value="1"/>
</dbReference>
<keyword evidence="4 6" id="KW-0175">Coiled coil</keyword>
<dbReference type="PANTHER" id="PTHR24168">
    <property type="entry name" value="KN MOTIF AND ANKYRIN REPEAT DOMAIN-CONTAINING"/>
    <property type="match status" value="1"/>
</dbReference>
<evidence type="ECO:0000256" key="7">
    <source>
        <dbReference type="SAM" id="MobiDB-lite"/>
    </source>
</evidence>
<feature type="compositionally biased region" description="Low complexity" evidence="7">
    <location>
        <begin position="762"/>
        <end position="776"/>
    </location>
</feature>
<feature type="coiled-coil region" evidence="6">
    <location>
        <begin position="213"/>
        <end position="270"/>
    </location>
</feature>
<dbReference type="GO" id="GO:0030837">
    <property type="term" value="P:negative regulation of actin filament polymerization"/>
    <property type="evidence" value="ECO:0007669"/>
    <property type="project" value="InterPro"/>
</dbReference>
<feature type="compositionally biased region" description="Basic residues" evidence="7">
    <location>
        <begin position="735"/>
        <end position="744"/>
    </location>
</feature>
<evidence type="ECO:0000313" key="8">
    <source>
        <dbReference type="EMBL" id="KAJ1170520.1"/>
    </source>
</evidence>
<dbReference type="Gene3D" id="1.25.40.20">
    <property type="entry name" value="Ankyrin repeat-containing domain"/>
    <property type="match status" value="1"/>
</dbReference>
<protein>
    <recommendedName>
        <fullName evidence="10">KN motif and ankyrin repeat domain-containing protein 4</fullName>
    </recommendedName>
</protein>
<feature type="region of interest" description="Disordered" evidence="7">
    <location>
        <begin position="64"/>
        <end position="98"/>
    </location>
</feature>
<reference evidence="8" key="1">
    <citation type="journal article" date="2022" name="bioRxiv">
        <title>Sequencing and chromosome-scale assembly of the giantPleurodeles waltlgenome.</title>
        <authorList>
            <person name="Brown T."/>
            <person name="Elewa A."/>
            <person name="Iarovenko S."/>
            <person name="Subramanian E."/>
            <person name="Araus A.J."/>
            <person name="Petzold A."/>
            <person name="Susuki M."/>
            <person name="Suzuki K.-i.T."/>
            <person name="Hayashi T."/>
            <person name="Toyoda A."/>
            <person name="Oliveira C."/>
            <person name="Osipova E."/>
            <person name="Leigh N.D."/>
            <person name="Simon A."/>
            <person name="Yun M.H."/>
        </authorList>
    </citation>
    <scope>NUCLEOTIDE SEQUENCE</scope>
    <source>
        <strain evidence="8">20211129_DDA</strain>
        <tissue evidence="8">Liver</tissue>
    </source>
</reference>
<evidence type="ECO:0000256" key="1">
    <source>
        <dbReference type="ARBA" id="ARBA00022553"/>
    </source>
</evidence>
<keyword evidence="9" id="KW-1185">Reference proteome</keyword>
<name>A0AAV7T2R2_PLEWA</name>
<dbReference type="GO" id="GO:0005737">
    <property type="term" value="C:cytoplasm"/>
    <property type="evidence" value="ECO:0007669"/>
    <property type="project" value="TreeGrafter"/>
</dbReference>
<feature type="compositionally biased region" description="Basic and acidic residues" evidence="7">
    <location>
        <begin position="715"/>
        <end position="725"/>
    </location>
</feature>
<gene>
    <name evidence="8" type="ORF">NDU88_002395</name>
</gene>
<feature type="compositionally biased region" description="Polar residues" evidence="7">
    <location>
        <begin position="612"/>
        <end position="625"/>
    </location>
</feature>
<feature type="repeat" description="ANK" evidence="5">
    <location>
        <begin position="911"/>
        <end position="936"/>
    </location>
</feature>
<evidence type="ECO:0000256" key="3">
    <source>
        <dbReference type="ARBA" id="ARBA00023043"/>
    </source>
</evidence>
<accession>A0AAV7T2R2</accession>
<feature type="repeat" description="ANK" evidence="5">
    <location>
        <begin position="1016"/>
        <end position="1038"/>
    </location>
</feature>
<keyword evidence="2" id="KW-0677">Repeat</keyword>
<proteinExistence type="predicted"/>
<dbReference type="InterPro" id="IPR047184">
    <property type="entry name" value="KANK1-4"/>
</dbReference>
<evidence type="ECO:0000256" key="4">
    <source>
        <dbReference type="ARBA" id="ARBA00023054"/>
    </source>
</evidence>